<name>A0A0F9R901_9ZZZZ</name>
<dbReference type="AlphaFoldDB" id="A0A0F9R901"/>
<dbReference type="PROSITE" id="PS50975">
    <property type="entry name" value="ATP_GRASP"/>
    <property type="match status" value="1"/>
</dbReference>
<dbReference type="SUPFAM" id="SSF52440">
    <property type="entry name" value="PreATP-grasp domain"/>
    <property type="match status" value="1"/>
</dbReference>
<evidence type="ECO:0000313" key="6">
    <source>
        <dbReference type="EMBL" id="KKN53010.1"/>
    </source>
</evidence>
<dbReference type="SMART" id="SM00878">
    <property type="entry name" value="Biotin_carb_C"/>
    <property type="match status" value="1"/>
</dbReference>
<dbReference type="Gene3D" id="3.30.470.20">
    <property type="entry name" value="ATP-grasp fold, B domain"/>
    <property type="match status" value="1"/>
</dbReference>
<dbReference type="GO" id="GO:0016874">
    <property type="term" value="F:ligase activity"/>
    <property type="evidence" value="ECO:0007669"/>
    <property type="project" value="UniProtKB-KW"/>
</dbReference>
<dbReference type="GO" id="GO:0046872">
    <property type="term" value="F:metal ion binding"/>
    <property type="evidence" value="ECO:0007669"/>
    <property type="project" value="InterPro"/>
</dbReference>
<accession>A0A0F9R901</accession>
<evidence type="ECO:0008006" key="7">
    <source>
        <dbReference type="Google" id="ProtNLM"/>
    </source>
</evidence>
<sequence length="493" mass="55715">MIRSVLIANRGEIAVRVIRACRLKNLRSIAVFCDEDKDSLHVKMSDEAYGLGEESADCTYLNIPKLLEIIERSKADAVHPGYGFLSENAEFAREVIKMGKIFIGPSPEIIDFLGNKVQAKKLARKVGLPVLPGSDGFVNSYEEAKLVADRIGYPIIIKAAFGGGGRGMEIVGSEEELSNALEGCRSIALKYFGREEVLIEKSLDGPRHIEIQFIGDNFGNVVHLGDRECTIQRSHQKLIEEAPSFLPRDLMYELAEKTCELARELHYSNVGTAEFLWKDDKIYFNEVNPRIQVEHVVTEMVTGIDLVEAQLNVASNKPLDFTQEDISLNGHAIEYRINAEDPNNHFLPQNGRITHLIVPGGSQVRFDSHIYPNYVVPHNFDSLIGKLIVWGRNRKKAITLSKHALKELAISGIKTNLDLHRVIVETKDFKRGDLSTDFLSRKHITNDLEDFERKKLAAVFQLYKELNFSIQPVQNFSKQSNMWRESAKIDQIR</sequence>
<keyword evidence="1" id="KW-0436">Ligase</keyword>
<dbReference type="Pfam" id="PF00289">
    <property type="entry name" value="Biotin_carb_N"/>
    <property type="match status" value="1"/>
</dbReference>
<dbReference type="EMBL" id="LAZR01000993">
    <property type="protein sequence ID" value="KKN53010.1"/>
    <property type="molecule type" value="Genomic_DNA"/>
</dbReference>
<dbReference type="InterPro" id="IPR005481">
    <property type="entry name" value="BC-like_N"/>
</dbReference>
<dbReference type="PROSITE" id="PS00866">
    <property type="entry name" value="CPSASE_1"/>
    <property type="match status" value="1"/>
</dbReference>
<dbReference type="InterPro" id="IPR011761">
    <property type="entry name" value="ATP-grasp"/>
</dbReference>
<keyword evidence="3" id="KW-0067">ATP-binding</keyword>
<keyword evidence="2" id="KW-0547">Nucleotide-binding</keyword>
<feature type="domain" description="ATP-grasp" evidence="4">
    <location>
        <begin position="120"/>
        <end position="315"/>
    </location>
</feature>
<dbReference type="FunFam" id="3.40.50.20:FF:000010">
    <property type="entry name" value="Propionyl-CoA carboxylase subunit alpha"/>
    <property type="match status" value="1"/>
</dbReference>
<dbReference type="InterPro" id="IPR011764">
    <property type="entry name" value="Biotin_carboxylation_dom"/>
</dbReference>
<reference evidence="6" key="1">
    <citation type="journal article" date="2015" name="Nature">
        <title>Complex archaea that bridge the gap between prokaryotes and eukaryotes.</title>
        <authorList>
            <person name="Spang A."/>
            <person name="Saw J.H."/>
            <person name="Jorgensen S.L."/>
            <person name="Zaremba-Niedzwiedzka K."/>
            <person name="Martijn J."/>
            <person name="Lind A.E."/>
            <person name="van Eijk R."/>
            <person name="Schleper C."/>
            <person name="Guy L."/>
            <person name="Ettema T.J."/>
        </authorList>
    </citation>
    <scope>NUCLEOTIDE SEQUENCE</scope>
</reference>
<comment type="caution">
    <text evidence="6">The sequence shown here is derived from an EMBL/GenBank/DDBJ whole genome shotgun (WGS) entry which is preliminary data.</text>
</comment>
<dbReference type="GO" id="GO:0005524">
    <property type="term" value="F:ATP binding"/>
    <property type="evidence" value="ECO:0007669"/>
    <property type="project" value="UniProtKB-KW"/>
</dbReference>
<dbReference type="InterPro" id="IPR011054">
    <property type="entry name" value="Rudment_hybrid_motif"/>
</dbReference>
<evidence type="ECO:0000256" key="3">
    <source>
        <dbReference type="ARBA" id="ARBA00022840"/>
    </source>
</evidence>
<dbReference type="PANTHER" id="PTHR48095">
    <property type="entry name" value="PYRUVATE CARBOXYLASE SUBUNIT A"/>
    <property type="match status" value="1"/>
</dbReference>
<evidence type="ECO:0000259" key="4">
    <source>
        <dbReference type="PROSITE" id="PS50975"/>
    </source>
</evidence>
<dbReference type="PROSITE" id="PS00867">
    <property type="entry name" value="CPSASE_2"/>
    <property type="match status" value="1"/>
</dbReference>
<proteinExistence type="predicted"/>
<evidence type="ECO:0000256" key="1">
    <source>
        <dbReference type="ARBA" id="ARBA00022598"/>
    </source>
</evidence>
<gene>
    <name evidence="6" type="ORF">LCGC14_0606730</name>
</gene>
<dbReference type="PROSITE" id="PS50979">
    <property type="entry name" value="BC"/>
    <property type="match status" value="1"/>
</dbReference>
<dbReference type="InterPro" id="IPR005482">
    <property type="entry name" value="Biotin_COase_C"/>
</dbReference>
<dbReference type="InterPro" id="IPR005479">
    <property type="entry name" value="CPAse_ATP-bd"/>
</dbReference>
<dbReference type="PANTHER" id="PTHR48095:SF2">
    <property type="entry name" value="BIOTIN CARBOXYLASE, CHLOROPLASTIC"/>
    <property type="match status" value="1"/>
</dbReference>
<dbReference type="InterPro" id="IPR051602">
    <property type="entry name" value="ACC_Biotin_Carboxylase"/>
</dbReference>
<evidence type="ECO:0000256" key="2">
    <source>
        <dbReference type="ARBA" id="ARBA00022741"/>
    </source>
</evidence>
<feature type="domain" description="Biotin carboxylation" evidence="5">
    <location>
        <begin position="1"/>
        <end position="444"/>
    </location>
</feature>
<dbReference type="SUPFAM" id="SSF51246">
    <property type="entry name" value="Rudiment single hybrid motif"/>
    <property type="match status" value="1"/>
</dbReference>
<dbReference type="Pfam" id="PF02785">
    <property type="entry name" value="Biotin_carb_C"/>
    <property type="match status" value="1"/>
</dbReference>
<dbReference type="Pfam" id="PF02786">
    <property type="entry name" value="CPSase_L_D2"/>
    <property type="match status" value="1"/>
</dbReference>
<protein>
    <recommendedName>
        <fullName evidence="7">Pyruvate carboxylase subunit A</fullName>
    </recommendedName>
</protein>
<dbReference type="SUPFAM" id="SSF56059">
    <property type="entry name" value="Glutathione synthetase ATP-binding domain-like"/>
    <property type="match status" value="1"/>
</dbReference>
<organism evidence="6">
    <name type="scientific">marine sediment metagenome</name>
    <dbReference type="NCBI Taxonomy" id="412755"/>
    <lineage>
        <taxon>unclassified sequences</taxon>
        <taxon>metagenomes</taxon>
        <taxon>ecological metagenomes</taxon>
    </lineage>
</organism>
<evidence type="ECO:0000259" key="5">
    <source>
        <dbReference type="PROSITE" id="PS50979"/>
    </source>
</evidence>
<dbReference type="InterPro" id="IPR016185">
    <property type="entry name" value="PreATP-grasp_dom_sf"/>
</dbReference>